<sequence length="277" mass="29769">MQNGSAPLTAVHTDLRTDEQGVTPHLTSQLLAKDRYVYSLLGASASSSMLVNVRVLVDGGRLCSFYYSLSSRSGLILRRAARLAHSSHPHTLNPSPSSSSSPSSGSLHAAPTNDERPFHLSIDGTGTGAGWRPLWRACWLAETNDANDAHRHTHWPSSCLPLRRDGRYYFLTPGPLPTVTSAQPLIPQLASGSDRRAAPANILAILECAAAIAAAPPLPNRHTLELQNPRFHSFSGARPHPAAIDAPFATDSLPTLIERPSAHMACLDKSSVLRCRS</sequence>
<gene>
    <name evidence="2" type="ORF">Dda_0877</name>
</gene>
<reference evidence="2" key="1">
    <citation type="submission" date="2023-01" db="EMBL/GenBank/DDBJ databases">
        <title>The chitinases involved in constricting ring structure development in the nematode-trapping fungus Drechslerella dactyloides.</title>
        <authorList>
            <person name="Wang R."/>
            <person name="Zhang L."/>
            <person name="Tang P."/>
            <person name="Li S."/>
            <person name="Liang L."/>
        </authorList>
    </citation>
    <scope>NUCLEOTIDE SEQUENCE</scope>
    <source>
        <strain evidence="2">YMF1.00031</strain>
    </source>
</reference>
<dbReference type="EMBL" id="JAQGDS010000001">
    <property type="protein sequence ID" value="KAJ6264727.1"/>
    <property type="molecule type" value="Genomic_DNA"/>
</dbReference>
<feature type="compositionally biased region" description="Low complexity" evidence="1">
    <location>
        <begin position="89"/>
        <end position="108"/>
    </location>
</feature>
<comment type="caution">
    <text evidence="2">The sequence shown here is derived from an EMBL/GenBank/DDBJ whole genome shotgun (WGS) entry which is preliminary data.</text>
</comment>
<accession>A0AAD6NNE4</accession>
<name>A0AAD6NNE4_DREDA</name>
<evidence type="ECO:0000313" key="3">
    <source>
        <dbReference type="Proteomes" id="UP001221413"/>
    </source>
</evidence>
<keyword evidence="3" id="KW-1185">Reference proteome</keyword>
<organism evidence="2 3">
    <name type="scientific">Drechslerella dactyloides</name>
    <name type="common">Nematode-trapping fungus</name>
    <name type="synonym">Arthrobotrys dactyloides</name>
    <dbReference type="NCBI Taxonomy" id="74499"/>
    <lineage>
        <taxon>Eukaryota</taxon>
        <taxon>Fungi</taxon>
        <taxon>Dikarya</taxon>
        <taxon>Ascomycota</taxon>
        <taxon>Pezizomycotina</taxon>
        <taxon>Orbiliomycetes</taxon>
        <taxon>Orbiliales</taxon>
        <taxon>Orbiliaceae</taxon>
        <taxon>Drechslerella</taxon>
    </lineage>
</organism>
<proteinExistence type="predicted"/>
<dbReference type="AlphaFoldDB" id="A0AAD6NNE4"/>
<feature type="region of interest" description="Disordered" evidence="1">
    <location>
        <begin position="87"/>
        <end position="119"/>
    </location>
</feature>
<evidence type="ECO:0000256" key="1">
    <source>
        <dbReference type="SAM" id="MobiDB-lite"/>
    </source>
</evidence>
<evidence type="ECO:0000313" key="2">
    <source>
        <dbReference type="EMBL" id="KAJ6264727.1"/>
    </source>
</evidence>
<dbReference type="Proteomes" id="UP001221413">
    <property type="component" value="Unassembled WGS sequence"/>
</dbReference>
<protein>
    <submittedName>
        <fullName evidence="2">Uncharacterized protein</fullName>
    </submittedName>
</protein>